<feature type="domain" description="Protein kinase" evidence="1">
    <location>
        <begin position="170"/>
        <end position="460"/>
    </location>
</feature>
<accession>T0K6E1</accession>
<sequence length="682" mass="78017">MSAPDLARSIRRRLCDAEDNKEFVPDDAIQEFTSRNAVQTYLMANQQALPEDIAMQPLIDYVIDHDKPAKRVFLILELCNSMKYLTILRDAGFCDKDLPIEAKWSRDEDRYIVCTKVSSSNSKVTHAVFDSWIDNDIRFFRDTQWLFMAPVFVPNRFDYEMDNNCPLPIQKRIDHDKGGYSGAVYEVTIHQAHLQIELNGKGVASKEMHSAKREYFKKEADSLRLLHRLGHPHLIQPLAAYRRGNLLGFLFPWAGGGTLREFWEKHQRARTQDGMEALVRWVVSQLRGLSGATTAMHEENCRHTDLKPLNILLFEEETSLGTLCIADVGLAKIHEDDTEQRKLMNALATKARTGTERYIPPEFGHVNQLSRVFDVWSLGCVFLEFLIWTVYGWDELQNFIAGTKQFWQDRRGRLDSEVDKYIVHLKQVLDAENSSIALRECLRLVTDGIDFQIALLKQWIRVCDGEHNHQFDSHTKLPTRILDLGTAEKPLLCLRDGVSLGVAPYIALSHCWGTGNRFITLKSNLEEHKKHIGLELLPETFKDAVRIARALNYRFLWIDSLCIVQDDLQDWENEGASMEQVFSSANVTIAASSSASSEEGFLSVTRNQTASVTVRTPSNGTGFICKSIDNFHRDVESSVLNNRGWVFQERALSRRTIHFTSSQVYWECGNGIHCESLMKLKK</sequence>
<dbReference type="SMART" id="SM00220">
    <property type="entry name" value="S_TKc"/>
    <property type="match status" value="1"/>
</dbReference>
<dbReference type="GO" id="GO:0004672">
    <property type="term" value="F:protein kinase activity"/>
    <property type="evidence" value="ECO:0007669"/>
    <property type="project" value="InterPro"/>
</dbReference>
<evidence type="ECO:0000313" key="3">
    <source>
        <dbReference type="Proteomes" id="UP000015530"/>
    </source>
</evidence>
<dbReference type="Pfam" id="PF00069">
    <property type="entry name" value="Pkinase"/>
    <property type="match status" value="1"/>
</dbReference>
<proteinExistence type="predicted"/>
<gene>
    <name evidence="2" type="ORF">CGLO_09453</name>
</gene>
<dbReference type="CDD" id="cd00180">
    <property type="entry name" value="PKc"/>
    <property type="match status" value="1"/>
</dbReference>
<evidence type="ECO:0000313" key="2">
    <source>
        <dbReference type="EMBL" id="EQB51047.1"/>
    </source>
</evidence>
<dbReference type="InterPro" id="IPR008271">
    <property type="entry name" value="Ser/Thr_kinase_AS"/>
</dbReference>
<evidence type="ECO:0000259" key="1">
    <source>
        <dbReference type="PROSITE" id="PS50011"/>
    </source>
</evidence>
<dbReference type="InterPro" id="IPR011009">
    <property type="entry name" value="Kinase-like_dom_sf"/>
</dbReference>
<dbReference type="InterPro" id="IPR010730">
    <property type="entry name" value="HET"/>
</dbReference>
<reference evidence="3" key="1">
    <citation type="journal article" date="2013" name="Mol. Plant Microbe Interact.">
        <title>Global aspects of pacC regulation of pathogenicity genes in Colletotrichum gloeosporioides as revealed by transcriptome analysis.</title>
        <authorList>
            <person name="Alkan N."/>
            <person name="Meng X."/>
            <person name="Friedlander G."/>
            <person name="Reuveni E."/>
            <person name="Sukno S."/>
            <person name="Sherman A."/>
            <person name="Thon M."/>
            <person name="Fluhr R."/>
            <person name="Prusky D."/>
        </authorList>
    </citation>
    <scope>NUCLEOTIDE SEQUENCE [LARGE SCALE GENOMIC DNA]</scope>
    <source>
        <strain evidence="3">Cg-14</strain>
    </source>
</reference>
<dbReference type="PANTHER" id="PTHR33112">
    <property type="entry name" value="DOMAIN PROTEIN, PUTATIVE-RELATED"/>
    <property type="match status" value="1"/>
</dbReference>
<dbReference type="Proteomes" id="UP000015530">
    <property type="component" value="Unassembled WGS sequence"/>
</dbReference>
<dbReference type="OMA" id="NTWANIW"/>
<dbReference type="Gene3D" id="1.10.510.10">
    <property type="entry name" value="Transferase(Phosphotransferase) domain 1"/>
    <property type="match status" value="1"/>
</dbReference>
<dbReference type="HOGENOM" id="CLU_403325_0_0_1"/>
<dbReference type="AlphaFoldDB" id="T0K6E1"/>
<protein>
    <recommendedName>
        <fullName evidence="1">Protein kinase domain-containing protein</fullName>
    </recommendedName>
</protein>
<name>T0K6E1_COLGC</name>
<dbReference type="STRING" id="1237896.T0K6E1"/>
<dbReference type="PROSITE" id="PS50011">
    <property type="entry name" value="PROTEIN_KINASE_DOM"/>
    <property type="match status" value="1"/>
</dbReference>
<organism evidence="2 3">
    <name type="scientific">Colletotrichum gloeosporioides (strain Cg-14)</name>
    <name type="common">Anthracnose fungus</name>
    <name type="synonym">Glomerella cingulata</name>
    <dbReference type="NCBI Taxonomy" id="1237896"/>
    <lineage>
        <taxon>Eukaryota</taxon>
        <taxon>Fungi</taxon>
        <taxon>Dikarya</taxon>
        <taxon>Ascomycota</taxon>
        <taxon>Pezizomycotina</taxon>
        <taxon>Sordariomycetes</taxon>
        <taxon>Hypocreomycetidae</taxon>
        <taxon>Glomerellales</taxon>
        <taxon>Glomerellaceae</taxon>
        <taxon>Colletotrichum</taxon>
        <taxon>Colletotrichum gloeosporioides species complex</taxon>
    </lineage>
</organism>
<dbReference type="EMBL" id="AMYD01001904">
    <property type="protein sequence ID" value="EQB51047.1"/>
    <property type="molecule type" value="Genomic_DNA"/>
</dbReference>
<dbReference type="PROSITE" id="PS00108">
    <property type="entry name" value="PROTEIN_KINASE_ST"/>
    <property type="match status" value="1"/>
</dbReference>
<dbReference type="GO" id="GO:0005524">
    <property type="term" value="F:ATP binding"/>
    <property type="evidence" value="ECO:0007669"/>
    <property type="project" value="InterPro"/>
</dbReference>
<dbReference type="SUPFAM" id="SSF56112">
    <property type="entry name" value="Protein kinase-like (PK-like)"/>
    <property type="match status" value="1"/>
</dbReference>
<dbReference type="PANTHER" id="PTHR33112:SF10">
    <property type="entry name" value="TOL"/>
    <property type="match status" value="1"/>
</dbReference>
<dbReference type="Pfam" id="PF06985">
    <property type="entry name" value="HET"/>
    <property type="match status" value="1"/>
</dbReference>
<dbReference type="OrthoDB" id="5125733at2759"/>
<comment type="caution">
    <text evidence="2">The sequence shown here is derived from an EMBL/GenBank/DDBJ whole genome shotgun (WGS) entry which is preliminary data.</text>
</comment>
<dbReference type="InterPro" id="IPR000719">
    <property type="entry name" value="Prot_kinase_dom"/>
</dbReference>